<evidence type="ECO:0000259" key="1">
    <source>
        <dbReference type="Pfam" id="PF12969"/>
    </source>
</evidence>
<evidence type="ECO:0000313" key="2">
    <source>
        <dbReference type="EMBL" id="MCW3805226.1"/>
    </source>
</evidence>
<comment type="caution">
    <text evidence="2">The sequence shown here is derived from an EMBL/GenBank/DDBJ whole genome shotgun (WGS) entry which is preliminary data.</text>
</comment>
<dbReference type="Gene3D" id="2.60.40.3140">
    <property type="match status" value="1"/>
</dbReference>
<gene>
    <name evidence="2" type="ORF">OM074_06280</name>
</gene>
<organism evidence="2 3">
    <name type="scientific">Plebeiibacterium marinum</name>
    <dbReference type="NCBI Taxonomy" id="2992111"/>
    <lineage>
        <taxon>Bacteria</taxon>
        <taxon>Pseudomonadati</taxon>
        <taxon>Bacteroidota</taxon>
        <taxon>Bacteroidia</taxon>
        <taxon>Marinilabiliales</taxon>
        <taxon>Marinilabiliaceae</taxon>
        <taxon>Plebeiibacterium</taxon>
    </lineage>
</organism>
<keyword evidence="3" id="KW-1185">Reference proteome</keyword>
<protein>
    <submittedName>
        <fullName evidence="2">DUF3857 domain-containing protein</fullName>
    </submittedName>
</protein>
<reference evidence="2" key="1">
    <citation type="submission" date="2022-10" db="EMBL/GenBank/DDBJ databases">
        <authorList>
            <person name="Yu W.X."/>
        </authorList>
    </citation>
    <scope>NUCLEOTIDE SEQUENCE</scope>
    <source>
        <strain evidence="2">D04</strain>
    </source>
</reference>
<name>A0AAE3MCF1_9BACT</name>
<dbReference type="RefSeq" id="WP_301198527.1">
    <property type="nucleotide sequence ID" value="NZ_JAPDPI010000009.1"/>
</dbReference>
<accession>A0AAE3MCF1</accession>
<sequence>MRLIYVVLLLLCNVFLIAQNTSSEWETKPVFSAILDENRDENVIGIFMHENYEYFYSEDGVLQMIHTMHKKYRLNSDEAINQFNKISVSLNNVIEVMDIKARTIKPNGKTIEFDKANIKEIKDDESRNSYKIFAIDGIEKGDDVEYWVTRKMGGANFGRTFFQYNYPLQLASFNIVCPANLVYDIKGYNGFPNGAFIQLDDKRNQFRCEQKGIPLIKNEKFSYLDSRRRRVEYRLDYNTALGKAQKLTWDDAAIRVYESMYLGVDEKIMDKWMELAAIDSNSVENEVLALEKFIKRTIYVEDFDAPELSDLNFVFDNKVSGNRGIVKLYANMLKRLGIEHNLVLTSERNDVKFDADFQSWNYLDKYLIYFPKLDKYLDPLMHPYRLGVVNGMLTATDGLFVVPVKIGDFEAAIGKIQYIPAAPHSANYDNMVIDITVDVDENVAHIKTERALNGLSGGYIINFIDLMDPEQRLNTLKEITSAKAPNPTFKVLEVRDTSNLNAIKGSDFIVYSDLTTEDLLENAGNKILLNIGESIGPQVEMYFEESRKAQAENDWNRMYHREIVFHVPEGYRISNPEATSMRIVEGDTFGFVSDYTYNNSEYRVVIDEYYKNILVADEEFAGFKNVINAAADFNKVVLVLEEE</sequence>
<evidence type="ECO:0000313" key="3">
    <source>
        <dbReference type="Proteomes" id="UP001207408"/>
    </source>
</evidence>
<dbReference type="EMBL" id="JAPDPI010000009">
    <property type="protein sequence ID" value="MCW3805226.1"/>
    <property type="molecule type" value="Genomic_DNA"/>
</dbReference>
<feature type="domain" description="DUF3857" evidence="1">
    <location>
        <begin position="66"/>
        <end position="211"/>
    </location>
</feature>
<dbReference type="AlphaFoldDB" id="A0AAE3MCF1"/>
<dbReference type="Pfam" id="PF12969">
    <property type="entry name" value="DUF3857"/>
    <property type="match status" value="1"/>
</dbReference>
<dbReference type="InterPro" id="IPR024618">
    <property type="entry name" value="DUF3857"/>
</dbReference>
<dbReference type="Proteomes" id="UP001207408">
    <property type="component" value="Unassembled WGS sequence"/>
</dbReference>
<proteinExistence type="predicted"/>